<keyword evidence="3 4" id="KW-0067">ATP-binding</keyword>
<dbReference type="InterPro" id="IPR008271">
    <property type="entry name" value="Ser/Thr_kinase_AS"/>
</dbReference>
<keyword evidence="7" id="KW-0418">Kinase</keyword>
<dbReference type="PANTHER" id="PTHR11909">
    <property type="entry name" value="CASEIN KINASE-RELATED"/>
    <property type="match status" value="1"/>
</dbReference>
<dbReference type="Gene3D" id="1.10.510.10">
    <property type="entry name" value="Transferase(Phosphotransferase) domain 1"/>
    <property type="match status" value="1"/>
</dbReference>
<organism evidence="7 8">
    <name type="scientific">Blattamonas nauphoetae</name>
    <dbReference type="NCBI Taxonomy" id="2049346"/>
    <lineage>
        <taxon>Eukaryota</taxon>
        <taxon>Metamonada</taxon>
        <taxon>Preaxostyla</taxon>
        <taxon>Oxymonadida</taxon>
        <taxon>Blattamonas</taxon>
    </lineage>
</organism>
<protein>
    <recommendedName>
        <fullName evidence="1">non-specific serine/threonine protein kinase</fullName>
        <ecNumber evidence="1">2.7.11.1</ecNumber>
    </recommendedName>
</protein>
<accession>A0ABQ9XM48</accession>
<dbReference type="InterPro" id="IPR017441">
    <property type="entry name" value="Protein_kinase_ATP_BS"/>
</dbReference>
<name>A0ABQ9XM48_9EUKA</name>
<gene>
    <name evidence="7" type="ORF">BLNAU_13720</name>
</gene>
<feature type="region of interest" description="Disordered" evidence="5">
    <location>
        <begin position="505"/>
        <end position="538"/>
    </location>
</feature>
<dbReference type="SMART" id="SM00220">
    <property type="entry name" value="S_TKc"/>
    <property type="match status" value="1"/>
</dbReference>
<dbReference type="Proteomes" id="UP001281761">
    <property type="component" value="Unassembled WGS sequence"/>
</dbReference>
<feature type="region of interest" description="Disordered" evidence="5">
    <location>
        <begin position="336"/>
        <end position="418"/>
    </location>
</feature>
<dbReference type="PROSITE" id="PS00107">
    <property type="entry name" value="PROTEIN_KINASE_ATP"/>
    <property type="match status" value="1"/>
</dbReference>
<evidence type="ECO:0000256" key="5">
    <source>
        <dbReference type="SAM" id="MobiDB-lite"/>
    </source>
</evidence>
<feature type="region of interest" description="Disordered" evidence="5">
    <location>
        <begin position="583"/>
        <end position="618"/>
    </location>
</feature>
<feature type="compositionally biased region" description="Basic and acidic residues" evidence="5">
    <location>
        <begin position="588"/>
        <end position="605"/>
    </location>
</feature>
<keyword evidence="2 4" id="KW-0547">Nucleotide-binding</keyword>
<dbReference type="InterPro" id="IPR011009">
    <property type="entry name" value="Kinase-like_dom_sf"/>
</dbReference>
<keyword evidence="7" id="KW-0808">Transferase</keyword>
<dbReference type="EC" id="2.7.11.1" evidence="1"/>
<feature type="compositionally biased region" description="Polar residues" evidence="5">
    <location>
        <begin position="344"/>
        <end position="353"/>
    </location>
</feature>
<evidence type="ECO:0000259" key="6">
    <source>
        <dbReference type="PROSITE" id="PS50011"/>
    </source>
</evidence>
<evidence type="ECO:0000256" key="2">
    <source>
        <dbReference type="ARBA" id="ARBA00022741"/>
    </source>
</evidence>
<feature type="compositionally biased region" description="Acidic residues" evidence="5">
    <location>
        <begin position="392"/>
        <end position="418"/>
    </location>
</feature>
<feature type="domain" description="Protein kinase" evidence="6">
    <location>
        <begin position="24"/>
        <end position="283"/>
    </location>
</feature>
<evidence type="ECO:0000313" key="7">
    <source>
        <dbReference type="EMBL" id="KAK2951341.1"/>
    </source>
</evidence>
<feature type="compositionally biased region" description="Acidic residues" evidence="5">
    <location>
        <begin position="360"/>
        <end position="372"/>
    </location>
</feature>
<keyword evidence="8" id="KW-1185">Reference proteome</keyword>
<sequence>MALVGLNEKKPDIIQLSDNPEDKLYVFNKLGQGGFGIISRCKWKGRDLAMKREKKSTKNASLKIEATVLKAVQGLPHFPKLYHSGTLGQEYFLTMELLGQNLMTIMRRRKRKKFSTITTALVGLQCLEAIEIFHSKGFIHRDIKPANFCVGVGNKTNHIHLIDFGLTKKINPFEPSRPSKTGLGFRGTLRYASLNSHKGLELGRVDDLWSLLYMLVELSRRKLPWHDDKEKNTVSVRKLRYRNHRLVKDMPSQYCYFVDGLSALTFTDQPNYAYFKELLLSVLSQFNCPTLARLDWDAKHPIDLQQASYLDNECTQIASTNLQALQQQYLLKQEPTKLSDDSKTNSQSATTLSENKDGGDGDDDLELMEESVGDIQAGSDEDSMSRQTENSGVEDEDLVEGEESANASQDEEDCDEDHDVAEGSVTHITVDGTALFEDSINPASRNDQNQIHVHRVRDAGSLSLTVHSPTVTDSPSSFANRRTKAGGVLLHRQSITTLEPLNLVTNSGTSTNQRSRSSLVPIPSVVSGTETSTRRQSAYGEEKLTKTYSGSGFGVTIPEFDPNAGTLVLSRSGILELTKIQPSLSASDDTKKKDSDEKKKEDEKQKRKRAAFEEDSEDAGLCCSTCNVM</sequence>
<reference evidence="7 8" key="1">
    <citation type="journal article" date="2022" name="bioRxiv">
        <title>Genomics of Preaxostyla Flagellates Illuminates Evolutionary Transitions and the Path Towards Mitochondrial Loss.</title>
        <authorList>
            <person name="Novak L.V.F."/>
            <person name="Treitli S.C."/>
            <person name="Pyrih J."/>
            <person name="Halakuc P."/>
            <person name="Pipaliya S.V."/>
            <person name="Vacek V."/>
            <person name="Brzon O."/>
            <person name="Soukal P."/>
            <person name="Eme L."/>
            <person name="Dacks J.B."/>
            <person name="Karnkowska A."/>
            <person name="Elias M."/>
            <person name="Hampl V."/>
        </authorList>
    </citation>
    <scope>NUCLEOTIDE SEQUENCE [LARGE SCALE GENOMIC DNA]</scope>
    <source>
        <strain evidence="7">NAU3</strain>
        <tissue evidence="7">Gut</tissue>
    </source>
</reference>
<dbReference type="InterPro" id="IPR050235">
    <property type="entry name" value="CK1_Ser-Thr_kinase"/>
</dbReference>
<dbReference type="Pfam" id="PF00069">
    <property type="entry name" value="Pkinase"/>
    <property type="match status" value="1"/>
</dbReference>
<dbReference type="SUPFAM" id="SSF56112">
    <property type="entry name" value="Protein kinase-like (PK-like)"/>
    <property type="match status" value="1"/>
</dbReference>
<dbReference type="EMBL" id="JARBJD010000120">
    <property type="protein sequence ID" value="KAK2951341.1"/>
    <property type="molecule type" value="Genomic_DNA"/>
</dbReference>
<feature type="binding site" evidence="4">
    <location>
        <position position="51"/>
    </location>
    <ligand>
        <name>ATP</name>
        <dbReference type="ChEBI" id="CHEBI:30616"/>
    </ligand>
</feature>
<dbReference type="GO" id="GO:0004674">
    <property type="term" value="F:protein serine/threonine kinase activity"/>
    <property type="evidence" value="ECO:0007669"/>
    <property type="project" value="UniProtKB-EC"/>
</dbReference>
<evidence type="ECO:0000256" key="3">
    <source>
        <dbReference type="ARBA" id="ARBA00022840"/>
    </source>
</evidence>
<feature type="compositionally biased region" description="Polar residues" evidence="5">
    <location>
        <begin position="526"/>
        <end position="536"/>
    </location>
</feature>
<evidence type="ECO:0000313" key="8">
    <source>
        <dbReference type="Proteomes" id="UP001281761"/>
    </source>
</evidence>
<dbReference type="PROSITE" id="PS00108">
    <property type="entry name" value="PROTEIN_KINASE_ST"/>
    <property type="match status" value="1"/>
</dbReference>
<feature type="compositionally biased region" description="Polar residues" evidence="5">
    <location>
        <begin position="505"/>
        <end position="518"/>
    </location>
</feature>
<proteinExistence type="predicted"/>
<comment type="caution">
    <text evidence="7">The sequence shown here is derived from an EMBL/GenBank/DDBJ whole genome shotgun (WGS) entry which is preliminary data.</text>
</comment>
<evidence type="ECO:0000256" key="4">
    <source>
        <dbReference type="PROSITE-ProRule" id="PRU10141"/>
    </source>
</evidence>
<evidence type="ECO:0000256" key="1">
    <source>
        <dbReference type="ARBA" id="ARBA00012513"/>
    </source>
</evidence>
<dbReference type="InterPro" id="IPR000719">
    <property type="entry name" value="Prot_kinase_dom"/>
</dbReference>
<dbReference type="PROSITE" id="PS50011">
    <property type="entry name" value="PROTEIN_KINASE_DOM"/>
    <property type="match status" value="1"/>
</dbReference>